<protein>
    <submittedName>
        <fullName evidence="13">L-arabinose ABC transporter ATP-binding protein</fullName>
    </submittedName>
</protein>
<comment type="subcellular location">
    <subcellularLocation>
        <location evidence="2">Cell inner membrane</location>
    </subcellularLocation>
    <subcellularLocation>
        <location evidence="1">Cell membrane</location>
        <topology evidence="1">Peripheral membrane protein</topology>
    </subcellularLocation>
</comment>
<keyword evidence="6" id="KW-0762">Sugar transport</keyword>
<dbReference type="PROSITE" id="PS00211">
    <property type="entry name" value="ABC_TRANSPORTER_1"/>
    <property type="match status" value="1"/>
</dbReference>
<dbReference type="EMBL" id="SMGD01000011">
    <property type="protein sequence ID" value="TCK58747.1"/>
    <property type="molecule type" value="Genomic_DNA"/>
</dbReference>
<dbReference type="Gene3D" id="3.40.50.300">
    <property type="entry name" value="P-loop containing nucleotide triphosphate hydrolases"/>
    <property type="match status" value="2"/>
</dbReference>
<dbReference type="InterPro" id="IPR003593">
    <property type="entry name" value="AAA+_ATPase"/>
</dbReference>
<evidence type="ECO:0000256" key="10">
    <source>
        <dbReference type="ARBA" id="ARBA00022967"/>
    </source>
</evidence>
<dbReference type="GO" id="GO:0005524">
    <property type="term" value="F:ATP binding"/>
    <property type="evidence" value="ECO:0007669"/>
    <property type="project" value="UniProtKB-KW"/>
</dbReference>
<evidence type="ECO:0000256" key="4">
    <source>
        <dbReference type="ARBA" id="ARBA00022475"/>
    </source>
</evidence>
<evidence type="ECO:0000256" key="8">
    <source>
        <dbReference type="ARBA" id="ARBA00022741"/>
    </source>
</evidence>
<sequence length="504" mass="55494">MGSKQNYFLEFDHVTKVFPGVKALSDISFGTGEGHIHALLGENGAGKSTLLKVLSGIYQPTSGSLKIQGEEVAFNNASDALNAGVAIIYQELNLVPELSVAENIFIGQLPTHSGMIDRHNLYEKARSQLARLGEHFDPSMSLKNLSIGQWQMVEIAKALSRNAKIIAFDEPTSSLSQREIESLFKVIRELRDEGKVILYVSHRMEEIFELCDAITVFKDGSHVATLNEIDNVTHNQLVKLMVGREIHDIFHYRPREYGQIGLELKQLEGPGLKSPISLEVMQGEILGLFGLVGAGRTELTRLIFGAEKATSGEIKVHGKLVHIHTPTDAIHAGITYCPEDRKVSGIVPVLSVLENTNISARPDHLSMGCVIDNHWENGNAREQVRSLNVKTPSMSQLIGNLSGGNQQKVILGRWLSTEMKVILLDEPTRGIDIGAKSEIYELIFALAERGVTVLVISSDLPEVIGISDRIMVMKDGQLTAELERSEYSEERILEFAMLGKSQAA</sequence>
<evidence type="ECO:0000256" key="9">
    <source>
        <dbReference type="ARBA" id="ARBA00022840"/>
    </source>
</evidence>
<dbReference type="GO" id="GO:0015749">
    <property type="term" value="P:monosaccharide transmembrane transport"/>
    <property type="evidence" value="ECO:0007669"/>
    <property type="project" value="UniProtKB-ARBA"/>
</dbReference>
<dbReference type="CDD" id="cd03216">
    <property type="entry name" value="ABC_Carb_Monos_I"/>
    <property type="match status" value="1"/>
</dbReference>
<accession>A0A4R1K496</accession>
<keyword evidence="5" id="KW-0997">Cell inner membrane</keyword>
<evidence type="ECO:0000313" key="13">
    <source>
        <dbReference type="EMBL" id="TCK58747.1"/>
    </source>
</evidence>
<dbReference type="OrthoDB" id="9776369at2"/>
<keyword evidence="7" id="KW-0677">Repeat</keyword>
<dbReference type="InterPro" id="IPR050107">
    <property type="entry name" value="ABC_carbohydrate_import_ATPase"/>
</dbReference>
<keyword evidence="3" id="KW-0813">Transport</keyword>
<keyword evidence="4" id="KW-1003">Cell membrane</keyword>
<keyword evidence="11" id="KW-0472">Membrane</keyword>
<evidence type="ECO:0000313" key="14">
    <source>
        <dbReference type="Proteomes" id="UP000295565"/>
    </source>
</evidence>
<dbReference type="GO" id="GO:0016887">
    <property type="term" value="F:ATP hydrolysis activity"/>
    <property type="evidence" value="ECO:0007669"/>
    <property type="project" value="InterPro"/>
</dbReference>
<evidence type="ECO:0000256" key="1">
    <source>
        <dbReference type="ARBA" id="ARBA00004202"/>
    </source>
</evidence>
<dbReference type="NCBIfam" id="NF008442">
    <property type="entry name" value="PRK11288.1"/>
    <property type="match status" value="1"/>
</dbReference>
<dbReference type="InterPro" id="IPR017871">
    <property type="entry name" value="ABC_transporter-like_CS"/>
</dbReference>
<dbReference type="AlphaFoldDB" id="A0A4R1K496"/>
<dbReference type="Pfam" id="PF00005">
    <property type="entry name" value="ABC_tran"/>
    <property type="match status" value="2"/>
</dbReference>
<dbReference type="SUPFAM" id="SSF52540">
    <property type="entry name" value="P-loop containing nucleoside triphosphate hydrolases"/>
    <property type="match status" value="2"/>
</dbReference>
<feature type="domain" description="ABC transporter" evidence="12">
    <location>
        <begin position="244"/>
        <end position="500"/>
    </location>
</feature>
<dbReference type="Proteomes" id="UP000295565">
    <property type="component" value="Unassembled WGS sequence"/>
</dbReference>
<evidence type="ECO:0000259" key="12">
    <source>
        <dbReference type="PROSITE" id="PS50893"/>
    </source>
</evidence>
<dbReference type="InterPro" id="IPR027417">
    <property type="entry name" value="P-loop_NTPase"/>
</dbReference>
<evidence type="ECO:0000256" key="6">
    <source>
        <dbReference type="ARBA" id="ARBA00022597"/>
    </source>
</evidence>
<name>A0A4R1K496_9GAMM</name>
<dbReference type="GO" id="GO:0005886">
    <property type="term" value="C:plasma membrane"/>
    <property type="evidence" value="ECO:0007669"/>
    <property type="project" value="UniProtKB-SubCell"/>
</dbReference>
<feature type="domain" description="ABC transporter" evidence="12">
    <location>
        <begin position="9"/>
        <end position="244"/>
    </location>
</feature>
<evidence type="ECO:0000256" key="5">
    <source>
        <dbReference type="ARBA" id="ARBA00022519"/>
    </source>
</evidence>
<keyword evidence="8" id="KW-0547">Nucleotide-binding</keyword>
<evidence type="ECO:0000256" key="2">
    <source>
        <dbReference type="ARBA" id="ARBA00004533"/>
    </source>
</evidence>
<comment type="caution">
    <text evidence="13">The sequence shown here is derived from an EMBL/GenBank/DDBJ whole genome shotgun (WGS) entry which is preliminary data.</text>
</comment>
<dbReference type="FunFam" id="3.40.50.300:FF:000127">
    <property type="entry name" value="Ribose import ATP-binding protein RbsA"/>
    <property type="match status" value="1"/>
</dbReference>
<dbReference type="PANTHER" id="PTHR43790:SF6">
    <property type="entry name" value="ARABINOSE IMPORT ATP-BINDING PROTEIN ARAG"/>
    <property type="match status" value="1"/>
</dbReference>
<evidence type="ECO:0000256" key="7">
    <source>
        <dbReference type="ARBA" id="ARBA00022737"/>
    </source>
</evidence>
<dbReference type="FunFam" id="3.40.50.300:FF:000126">
    <property type="entry name" value="Galactose/methyl galactoside import ATP-binding protein MglA"/>
    <property type="match status" value="1"/>
</dbReference>
<keyword evidence="10" id="KW-1278">Translocase</keyword>
<dbReference type="CDD" id="cd03215">
    <property type="entry name" value="ABC_Carb_Monos_II"/>
    <property type="match status" value="1"/>
</dbReference>
<keyword evidence="9 13" id="KW-0067">ATP-binding</keyword>
<keyword evidence="14" id="KW-1185">Reference proteome</keyword>
<dbReference type="InterPro" id="IPR003439">
    <property type="entry name" value="ABC_transporter-like_ATP-bd"/>
</dbReference>
<proteinExistence type="predicted"/>
<evidence type="ECO:0000256" key="3">
    <source>
        <dbReference type="ARBA" id="ARBA00022448"/>
    </source>
</evidence>
<gene>
    <name evidence="13" type="ORF">EV690_0891</name>
</gene>
<dbReference type="SMART" id="SM00382">
    <property type="entry name" value="AAA"/>
    <property type="match status" value="2"/>
</dbReference>
<organism evidence="13 14">
    <name type="scientific">Celerinatantimonas diazotrophica</name>
    <dbReference type="NCBI Taxonomy" id="412034"/>
    <lineage>
        <taxon>Bacteria</taxon>
        <taxon>Pseudomonadati</taxon>
        <taxon>Pseudomonadota</taxon>
        <taxon>Gammaproteobacteria</taxon>
        <taxon>Celerinatantimonadaceae</taxon>
        <taxon>Celerinatantimonas</taxon>
    </lineage>
</organism>
<evidence type="ECO:0000256" key="11">
    <source>
        <dbReference type="ARBA" id="ARBA00023136"/>
    </source>
</evidence>
<dbReference type="PROSITE" id="PS50893">
    <property type="entry name" value="ABC_TRANSPORTER_2"/>
    <property type="match status" value="2"/>
</dbReference>
<dbReference type="PANTHER" id="PTHR43790">
    <property type="entry name" value="CARBOHYDRATE TRANSPORT ATP-BINDING PROTEIN MG119-RELATED"/>
    <property type="match status" value="1"/>
</dbReference>
<reference evidence="13 14" key="1">
    <citation type="submission" date="2019-03" db="EMBL/GenBank/DDBJ databases">
        <title>Genomic Encyclopedia of Type Strains, Phase IV (KMG-IV): sequencing the most valuable type-strain genomes for metagenomic binning, comparative biology and taxonomic classification.</title>
        <authorList>
            <person name="Goeker M."/>
        </authorList>
    </citation>
    <scope>NUCLEOTIDE SEQUENCE [LARGE SCALE GENOMIC DNA]</scope>
    <source>
        <strain evidence="13 14">DSM 18577</strain>
    </source>
</reference>